<dbReference type="Proteomes" id="UP000254889">
    <property type="component" value="Chromosome"/>
</dbReference>
<dbReference type="OrthoDB" id="8455056at2"/>
<gene>
    <name evidence="1" type="ORF">DW352_08060</name>
</gene>
<reference evidence="1 2" key="1">
    <citation type="submission" date="2018-07" db="EMBL/GenBank/DDBJ databases">
        <authorList>
            <person name="Quirk P.G."/>
            <person name="Krulwich T.A."/>
        </authorList>
    </citation>
    <scope>NUCLEOTIDE SEQUENCE [LARGE SCALE GENOMIC DNA]</scope>
    <source>
        <strain evidence="1 2">CC-BB4</strain>
    </source>
</reference>
<dbReference type="RefSeq" id="WP_115690154.1">
    <property type="nucleotide sequence ID" value="NZ_CP031417.1"/>
</dbReference>
<sequence length="77" mass="8763">MLDFPVAPPIVVKDTPHNRKLTTLNEARVFVDEMLHQRRLSTLREIKARLDDARDEETAIEAIGALRELLADEDLIG</sequence>
<evidence type="ECO:0000313" key="1">
    <source>
        <dbReference type="EMBL" id="AXK80471.1"/>
    </source>
</evidence>
<proteinExistence type="predicted"/>
<name>A0A345ZU74_9HYPH</name>
<dbReference type="AlphaFoldDB" id="A0A345ZU74"/>
<dbReference type="EMBL" id="CP031417">
    <property type="protein sequence ID" value="AXK80471.1"/>
    <property type="molecule type" value="Genomic_DNA"/>
</dbReference>
<keyword evidence="2" id="KW-1185">Reference proteome</keyword>
<evidence type="ECO:0000313" key="2">
    <source>
        <dbReference type="Proteomes" id="UP000254889"/>
    </source>
</evidence>
<protein>
    <submittedName>
        <fullName evidence="1">Uncharacterized protein</fullName>
    </submittedName>
</protein>
<accession>A0A345ZU74</accession>
<dbReference type="KEGG" id="ptaw:DW352_08060"/>
<organism evidence="1 2">
    <name type="scientific">Pseudolabrys taiwanensis</name>
    <dbReference type="NCBI Taxonomy" id="331696"/>
    <lineage>
        <taxon>Bacteria</taxon>
        <taxon>Pseudomonadati</taxon>
        <taxon>Pseudomonadota</taxon>
        <taxon>Alphaproteobacteria</taxon>
        <taxon>Hyphomicrobiales</taxon>
        <taxon>Xanthobacteraceae</taxon>
        <taxon>Pseudolabrys</taxon>
    </lineage>
</organism>